<feature type="domain" description="Glutamine amidotransferase" evidence="11">
    <location>
        <begin position="6"/>
        <end position="209"/>
    </location>
</feature>
<protein>
    <recommendedName>
        <fullName evidence="10">Imidazole glycerol phosphate synthase subunit HisH</fullName>
        <ecNumber evidence="10">4.3.2.10</ecNumber>
    </recommendedName>
    <alternativeName>
        <fullName evidence="10">IGP synthase glutaminase subunit</fullName>
        <ecNumber evidence="10">3.5.1.2</ecNumber>
    </alternativeName>
    <alternativeName>
        <fullName evidence="10">IGP synthase subunit HisH</fullName>
    </alternativeName>
    <alternativeName>
        <fullName evidence="10">ImGP synthase subunit HisH</fullName>
        <shortName evidence="10">IGPS subunit HisH</shortName>
    </alternativeName>
</protein>
<evidence type="ECO:0000256" key="7">
    <source>
        <dbReference type="ARBA" id="ARBA00023239"/>
    </source>
</evidence>
<dbReference type="Pfam" id="PF00117">
    <property type="entry name" value="GATase"/>
    <property type="match status" value="1"/>
</dbReference>
<name>A0ABQ1JLP1_9PROT</name>
<feature type="active site" description="Nucleophile" evidence="10">
    <location>
        <position position="89"/>
    </location>
</feature>
<gene>
    <name evidence="10 12" type="primary">hisH</name>
    <name evidence="12" type="ORF">GCM10011503_21120</name>
</gene>
<keyword evidence="6 10" id="KW-0368">Histidine biosynthesis</keyword>
<accession>A0ABQ1JLP1</accession>
<dbReference type="EC" id="3.5.1.2" evidence="10"/>
<keyword evidence="10" id="KW-0963">Cytoplasm</keyword>
<reference evidence="13" key="1">
    <citation type="journal article" date="2019" name="Int. J. Syst. Evol. Microbiol.">
        <title>The Global Catalogue of Microorganisms (GCM) 10K type strain sequencing project: providing services to taxonomists for standard genome sequencing and annotation.</title>
        <authorList>
            <consortium name="The Broad Institute Genomics Platform"/>
            <consortium name="The Broad Institute Genome Sequencing Center for Infectious Disease"/>
            <person name="Wu L."/>
            <person name="Ma J."/>
        </authorList>
    </citation>
    <scope>NUCLEOTIDE SEQUENCE [LARGE SCALE GENOMIC DNA]</scope>
    <source>
        <strain evidence="13">CGMCC 1.15928</strain>
    </source>
</reference>
<keyword evidence="4 10" id="KW-0378">Hydrolase</keyword>
<comment type="catalytic activity">
    <reaction evidence="9 10">
        <text>L-glutamine + H2O = L-glutamate + NH4(+)</text>
        <dbReference type="Rhea" id="RHEA:15889"/>
        <dbReference type="ChEBI" id="CHEBI:15377"/>
        <dbReference type="ChEBI" id="CHEBI:28938"/>
        <dbReference type="ChEBI" id="CHEBI:29985"/>
        <dbReference type="ChEBI" id="CHEBI:58359"/>
        <dbReference type="EC" id="3.5.1.2"/>
    </reaction>
</comment>
<feature type="active site" evidence="10">
    <location>
        <position position="195"/>
    </location>
</feature>
<dbReference type="SUPFAM" id="SSF52317">
    <property type="entry name" value="Class I glutamine amidotransferase-like"/>
    <property type="match status" value="1"/>
</dbReference>
<dbReference type="EMBL" id="BMKF01000002">
    <property type="protein sequence ID" value="GGB72222.1"/>
    <property type="molecule type" value="Genomic_DNA"/>
</dbReference>
<dbReference type="EC" id="4.3.2.10" evidence="10"/>
<comment type="catalytic activity">
    <reaction evidence="8 10">
        <text>5-[(5-phospho-1-deoxy-D-ribulos-1-ylimino)methylamino]-1-(5-phospho-beta-D-ribosyl)imidazole-4-carboxamide + L-glutamine = D-erythro-1-(imidazol-4-yl)glycerol 3-phosphate + 5-amino-1-(5-phospho-beta-D-ribosyl)imidazole-4-carboxamide + L-glutamate + H(+)</text>
        <dbReference type="Rhea" id="RHEA:24793"/>
        <dbReference type="ChEBI" id="CHEBI:15378"/>
        <dbReference type="ChEBI" id="CHEBI:29985"/>
        <dbReference type="ChEBI" id="CHEBI:58278"/>
        <dbReference type="ChEBI" id="CHEBI:58359"/>
        <dbReference type="ChEBI" id="CHEBI:58475"/>
        <dbReference type="ChEBI" id="CHEBI:58525"/>
        <dbReference type="EC" id="4.3.2.10"/>
    </reaction>
</comment>
<dbReference type="HAMAP" id="MF_00278">
    <property type="entry name" value="HisH"/>
    <property type="match status" value="1"/>
</dbReference>
<dbReference type="PANTHER" id="PTHR42701:SF1">
    <property type="entry name" value="IMIDAZOLE GLYCEROL PHOSPHATE SYNTHASE SUBUNIT HISH"/>
    <property type="match status" value="1"/>
</dbReference>
<dbReference type="Gene3D" id="3.40.50.880">
    <property type="match status" value="1"/>
</dbReference>
<evidence type="ECO:0000313" key="13">
    <source>
        <dbReference type="Proteomes" id="UP000628854"/>
    </source>
</evidence>
<dbReference type="Proteomes" id="UP000628854">
    <property type="component" value="Unassembled WGS sequence"/>
</dbReference>
<evidence type="ECO:0000256" key="9">
    <source>
        <dbReference type="ARBA" id="ARBA00049534"/>
    </source>
</evidence>
<evidence type="ECO:0000256" key="2">
    <source>
        <dbReference type="ARBA" id="ARBA00011152"/>
    </source>
</evidence>
<evidence type="ECO:0000256" key="10">
    <source>
        <dbReference type="HAMAP-Rule" id="MF_00278"/>
    </source>
</evidence>
<dbReference type="PIRSF" id="PIRSF000495">
    <property type="entry name" value="Amidotransf_hisH"/>
    <property type="match status" value="1"/>
</dbReference>
<comment type="pathway">
    <text evidence="1 10">Amino-acid biosynthesis; L-histidine biosynthesis; L-histidine from 5-phospho-alpha-D-ribose 1-diphosphate: step 5/9.</text>
</comment>
<evidence type="ECO:0000256" key="6">
    <source>
        <dbReference type="ARBA" id="ARBA00023102"/>
    </source>
</evidence>
<comment type="subcellular location">
    <subcellularLocation>
        <location evidence="10">Cytoplasm</location>
    </subcellularLocation>
</comment>
<organism evidence="12 13">
    <name type="scientific">Henriciella pelagia</name>
    <dbReference type="NCBI Taxonomy" id="1977912"/>
    <lineage>
        <taxon>Bacteria</taxon>
        <taxon>Pseudomonadati</taxon>
        <taxon>Pseudomonadota</taxon>
        <taxon>Alphaproteobacteria</taxon>
        <taxon>Hyphomonadales</taxon>
        <taxon>Hyphomonadaceae</taxon>
        <taxon>Henriciella</taxon>
    </lineage>
</organism>
<dbReference type="PANTHER" id="PTHR42701">
    <property type="entry name" value="IMIDAZOLE GLYCEROL PHOSPHATE SYNTHASE SUBUNIT HISH"/>
    <property type="match status" value="1"/>
</dbReference>
<proteinExistence type="inferred from homology"/>
<dbReference type="InterPro" id="IPR017926">
    <property type="entry name" value="GATASE"/>
</dbReference>
<keyword evidence="7 10" id="KW-0456">Lyase</keyword>
<evidence type="ECO:0000256" key="5">
    <source>
        <dbReference type="ARBA" id="ARBA00022962"/>
    </source>
</evidence>
<dbReference type="NCBIfam" id="TIGR01855">
    <property type="entry name" value="IMP_synth_hisH"/>
    <property type="match status" value="1"/>
</dbReference>
<dbReference type="InterPro" id="IPR010139">
    <property type="entry name" value="Imidazole-glycPsynth_HisH"/>
</dbReference>
<keyword evidence="3 10" id="KW-0028">Amino-acid biosynthesis</keyword>
<evidence type="ECO:0000256" key="1">
    <source>
        <dbReference type="ARBA" id="ARBA00005091"/>
    </source>
</evidence>
<keyword evidence="13" id="KW-1185">Reference proteome</keyword>
<keyword evidence="5 10" id="KW-0315">Glutamine amidotransferase</keyword>
<evidence type="ECO:0000256" key="4">
    <source>
        <dbReference type="ARBA" id="ARBA00022801"/>
    </source>
</evidence>
<evidence type="ECO:0000256" key="8">
    <source>
        <dbReference type="ARBA" id="ARBA00047838"/>
    </source>
</evidence>
<dbReference type="RefSeq" id="WP_084392155.1">
    <property type="nucleotide sequence ID" value="NZ_BMKF01000002.1"/>
</dbReference>
<dbReference type="InterPro" id="IPR029062">
    <property type="entry name" value="Class_I_gatase-like"/>
</dbReference>
<feature type="active site" evidence="10">
    <location>
        <position position="193"/>
    </location>
</feature>
<sequence>MPTLALIDYGSGNLHSAERALRAASTLCETPMDILVTEDAEAVSRSDRVVLPGVGHYADCAAGLRAVDGMVDALETAVLQRGVPFLGICVGMQLLADRGLEDGETAGLGWVGGEVDRIKAGPGLAIPHMGWNALQIQQDHPVLTGLGDDPHVYFTHSYGMVLSNSDNLAASTEYGAPITAAIAKANIFGTQFHPEKSQRVGLRLLANFLEWEPV</sequence>
<comment type="function">
    <text evidence="10">IGPS catalyzes the conversion of PRFAR and glutamine to IGP, AICAR and glutamate. The HisH subunit catalyzes the hydrolysis of glutamine to glutamate and ammonia as part of the synthesis of IGP and AICAR. The resulting ammonia molecule is channeled to the active site of HisF.</text>
</comment>
<evidence type="ECO:0000313" key="12">
    <source>
        <dbReference type="EMBL" id="GGB72222.1"/>
    </source>
</evidence>
<dbReference type="PROSITE" id="PS51273">
    <property type="entry name" value="GATASE_TYPE_1"/>
    <property type="match status" value="1"/>
</dbReference>
<comment type="caution">
    <text evidence="12">The sequence shown here is derived from an EMBL/GenBank/DDBJ whole genome shotgun (WGS) entry which is preliminary data.</text>
</comment>
<evidence type="ECO:0000259" key="11">
    <source>
        <dbReference type="Pfam" id="PF00117"/>
    </source>
</evidence>
<comment type="subunit">
    <text evidence="2 10">Heterodimer of HisH and HisF.</text>
</comment>
<dbReference type="CDD" id="cd01748">
    <property type="entry name" value="GATase1_IGP_Synthase"/>
    <property type="match status" value="1"/>
</dbReference>
<evidence type="ECO:0000256" key="3">
    <source>
        <dbReference type="ARBA" id="ARBA00022605"/>
    </source>
</evidence>